<dbReference type="InterPro" id="IPR054567">
    <property type="entry name" value="NNH7"/>
</dbReference>
<gene>
    <name evidence="2" type="ORF">BN4615_P5441</name>
</gene>
<dbReference type="InterPro" id="IPR027417">
    <property type="entry name" value="P-loop_NTPase"/>
</dbReference>
<dbReference type="Gene3D" id="3.40.50.300">
    <property type="entry name" value="P-loop containing nucleotide triphosphate hydrolases"/>
    <property type="match status" value="1"/>
</dbReference>
<feature type="domain" description="NACHT N-terminal Helical" evidence="1">
    <location>
        <begin position="13"/>
        <end position="234"/>
    </location>
</feature>
<accession>A0A1M4EAM7</accession>
<proteinExistence type="predicted"/>
<dbReference type="Pfam" id="PF22738">
    <property type="entry name" value="NNH7"/>
    <property type="match status" value="1"/>
</dbReference>
<evidence type="ECO:0000313" key="2">
    <source>
        <dbReference type="EMBL" id="SBO95925.1"/>
    </source>
</evidence>
<name>A0A1M4EAM7_9ACTN</name>
<reference evidence="2" key="1">
    <citation type="submission" date="2016-04" db="EMBL/GenBank/DDBJ databases">
        <authorList>
            <person name="Evans L.H."/>
            <person name="Alamgir A."/>
            <person name="Owens N."/>
            <person name="Weber N.D."/>
            <person name="Virtaneva K."/>
            <person name="Barbian K."/>
            <person name="Babar A."/>
            <person name="Rosenke K."/>
        </authorList>
    </citation>
    <scope>NUCLEOTIDE SEQUENCE</scope>
    <source>
        <strain evidence="2">Nono1</strain>
    </source>
</reference>
<sequence length="1011" mass="112779">MHGDAHVVTNGWFSYTNAVRILGADTGLADALDRLTGGLLLAATGGGSQLALSLFDAKGELARLSRQLGTGLGDRLRGLDRFSRTQRIAAAHTVIVVTAFFEAAAEGCRRFSDEELRLLRQEELLIAGDERAGGSALGHLVQRLLHMQVPCPSPASPYEIVLEDLKSHYAELGSRLKVFINGLQRWEAMDETRRRHHDEWLTTGLPAQARERYADLFHRLEAEVPEIAYWSNRIDHQATREKLDAGLSDLRRLLESAGSGTKPHGVREALSRIYRLALGKPILSATDLPAGVTIPSLSDAYISPCFRLTAADSAARPAEDHWWAEVPVQADLRAFLFGHLTHPAATRYPLLVLGQPGAGKSVLTKVLAAELPASQFVVLRVPLREVPMEADLQTQMEHAMRQATGEHRPWASIHETGVVAVVLLDGFDELLQATRIGNSDFLERVAAFQERETAQGRPTAVIVTSRTAVADRARMPLGSTMVRLEPFQHAQVAEWVGIWNRINRTGLCTDVVFSLGDLAAQPLLLLLLALYDAEGAPLGGEGELARGELYERILVRFAHREVMKYGSQLSEAELDRAIDRELLRLSVVAFGMFNRDSQWITEEELEADLQALLPEAPMSSRSFQPALSASQLAVGRFFFVHEAQALQDERRLKTYEFLHATFGEYLVARLTAQEVRHLLAQARLSAPRARRTSPDNAFLHALLSHTPLSSRESIPEFLHELLRELPEGKDLLLGMFRNALTSRTSSAFDAYQPGRIEAFRTVPARFAAYSVNLLLLLVLVSREVSGGELFDEPGYVISRWRGLARFWQSQIGYNAWFNLIHAIDLDRTGAGEERDVIIRWTAGPPANLPTVDPYWTYRSIERGTYAWMMNEFQPSVRQLHFICGYEEDVLLHTVEPLADELSRSITTFAGFWPDRAVSPAHALLRLWLLSSRRANLPELAAAYVECLHLSQAFAPFAQRDAHSYLDLVLGHLNLDAHRLRGVLRLDEVPLGSSEPELVERIRAELTRLGFR</sequence>
<dbReference type="SUPFAM" id="SSF52540">
    <property type="entry name" value="P-loop containing nucleoside triphosphate hydrolases"/>
    <property type="match status" value="1"/>
</dbReference>
<dbReference type="AlphaFoldDB" id="A0A1M4EAM7"/>
<evidence type="ECO:0000259" key="1">
    <source>
        <dbReference type="Pfam" id="PF22738"/>
    </source>
</evidence>
<dbReference type="EMBL" id="LT559118">
    <property type="protein sequence ID" value="SBO95925.1"/>
    <property type="molecule type" value="Genomic_DNA"/>
</dbReference>
<organism evidence="2">
    <name type="scientific">Nonomuraea gerenzanensis</name>
    <dbReference type="NCBI Taxonomy" id="93944"/>
    <lineage>
        <taxon>Bacteria</taxon>
        <taxon>Bacillati</taxon>
        <taxon>Actinomycetota</taxon>
        <taxon>Actinomycetes</taxon>
        <taxon>Streptosporangiales</taxon>
        <taxon>Streptosporangiaceae</taxon>
        <taxon>Nonomuraea</taxon>
    </lineage>
</organism>
<protein>
    <recommendedName>
        <fullName evidence="1">NACHT N-terminal Helical domain-containing protein</fullName>
    </recommendedName>
</protein>